<dbReference type="PANTHER" id="PTHR13605">
    <property type="entry name" value="ER MEMBRANE PROTEIN COMPLEX SUBUNIT 7"/>
    <property type="match status" value="1"/>
</dbReference>
<dbReference type="PANTHER" id="PTHR13605:SF4">
    <property type="entry name" value="ER MEMBRANE PROTEIN COMPLEX SUBUNIT 7"/>
    <property type="match status" value="1"/>
</dbReference>
<keyword evidence="4 8" id="KW-0732">Signal</keyword>
<dbReference type="SUPFAM" id="SSF49452">
    <property type="entry name" value="Starch-binding domain-like"/>
    <property type="match status" value="1"/>
</dbReference>
<dbReference type="EMBL" id="CAHIKZ030005338">
    <property type="protein sequence ID" value="CAE1322770.1"/>
    <property type="molecule type" value="Genomic_DNA"/>
</dbReference>
<feature type="transmembrane region" description="Helical" evidence="7">
    <location>
        <begin position="163"/>
        <end position="182"/>
    </location>
</feature>
<evidence type="ECO:0000256" key="8">
    <source>
        <dbReference type="SAM" id="SignalP"/>
    </source>
</evidence>
<protein>
    <submittedName>
        <fullName evidence="10">EMC7</fullName>
    </submittedName>
</protein>
<evidence type="ECO:0000313" key="10">
    <source>
        <dbReference type="EMBL" id="CAE1322770.1"/>
    </source>
</evidence>
<dbReference type="InterPro" id="IPR019008">
    <property type="entry name" value="Beta_sandwich_EMC7"/>
</dbReference>
<dbReference type="InterPro" id="IPR013784">
    <property type="entry name" value="Carb-bd-like_fold"/>
</dbReference>
<evidence type="ECO:0000256" key="7">
    <source>
        <dbReference type="SAM" id="Phobius"/>
    </source>
</evidence>
<dbReference type="AlphaFoldDB" id="A0A812EHK7"/>
<evidence type="ECO:0000313" key="11">
    <source>
        <dbReference type="Proteomes" id="UP000597762"/>
    </source>
</evidence>
<dbReference type="Pfam" id="PF09430">
    <property type="entry name" value="EMC7_beta-sandw"/>
    <property type="match status" value="1"/>
</dbReference>
<evidence type="ECO:0000256" key="2">
    <source>
        <dbReference type="ARBA" id="ARBA00008880"/>
    </source>
</evidence>
<dbReference type="GO" id="GO:0030246">
    <property type="term" value="F:carbohydrate binding"/>
    <property type="evidence" value="ECO:0007669"/>
    <property type="project" value="InterPro"/>
</dbReference>
<sequence length="231" mass="26187">MAATNVMESVLRLCLSSFLLIFCLSDASEVVMEDVVPVSANVMSNVGYRIDGRVEILTSLDKDWMPYVRVLIDGGDYLSYLRPDGTFSIGGIPSGSYVVEITHPGYLFEPARVDINSKGKIRARRVNNLQPASVKTIAYPLEFRERGRATYFQMREQWRITDFLFNPMVLTMILPLLIIMVLPKMMNAADPDTQREVQSQMNALNAKQNDTVLIKKKKKNLLNYELRSALL</sequence>
<evidence type="ECO:0000256" key="4">
    <source>
        <dbReference type="ARBA" id="ARBA00022729"/>
    </source>
</evidence>
<evidence type="ECO:0000256" key="1">
    <source>
        <dbReference type="ARBA" id="ARBA00004167"/>
    </source>
</evidence>
<keyword evidence="5 7" id="KW-1133">Transmembrane helix</keyword>
<accession>A0A812EHK7</accession>
<comment type="caution">
    <text evidence="10">The sequence shown here is derived from an EMBL/GenBank/DDBJ whole genome shotgun (WGS) entry which is preliminary data.</text>
</comment>
<dbReference type="InterPro" id="IPR039163">
    <property type="entry name" value="EMC7"/>
</dbReference>
<evidence type="ECO:0000256" key="5">
    <source>
        <dbReference type="ARBA" id="ARBA00022989"/>
    </source>
</evidence>
<dbReference type="OrthoDB" id="27095at2759"/>
<proteinExistence type="inferred from homology"/>
<evidence type="ECO:0000256" key="3">
    <source>
        <dbReference type="ARBA" id="ARBA00022692"/>
    </source>
</evidence>
<dbReference type="Gene3D" id="2.60.40.1120">
    <property type="entry name" value="Carboxypeptidase-like, regulatory domain"/>
    <property type="match status" value="1"/>
</dbReference>
<comment type="subcellular location">
    <subcellularLocation>
        <location evidence="1">Membrane</location>
        <topology evidence="1">Single-pass membrane protein</topology>
    </subcellularLocation>
</comment>
<organism evidence="10 11">
    <name type="scientific">Acanthosepion pharaonis</name>
    <name type="common">Pharaoh cuttlefish</name>
    <name type="synonym">Sepia pharaonis</name>
    <dbReference type="NCBI Taxonomy" id="158019"/>
    <lineage>
        <taxon>Eukaryota</taxon>
        <taxon>Metazoa</taxon>
        <taxon>Spiralia</taxon>
        <taxon>Lophotrochozoa</taxon>
        <taxon>Mollusca</taxon>
        <taxon>Cephalopoda</taxon>
        <taxon>Coleoidea</taxon>
        <taxon>Decapodiformes</taxon>
        <taxon>Sepiida</taxon>
        <taxon>Sepiina</taxon>
        <taxon>Sepiidae</taxon>
        <taxon>Acanthosepion</taxon>
    </lineage>
</organism>
<feature type="domain" description="ER membrane protein complex subunit 7 beta-sandwich" evidence="9">
    <location>
        <begin position="61"/>
        <end position="170"/>
    </location>
</feature>
<feature type="chain" id="PRO_5032758331" evidence="8">
    <location>
        <begin position="28"/>
        <end position="231"/>
    </location>
</feature>
<gene>
    <name evidence="10" type="ORF">SPHA_72690</name>
</gene>
<dbReference type="Proteomes" id="UP000597762">
    <property type="component" value="Unassembled WGS sequence"/>
</dbReference>
<reference evidence="10" key="1">
    <citation type="submission" date="2021-01" db="EMBL/GenBank/DDBJ databases">
        <authorList>
            <person name="Li R."/>
            <person name="Bekaert M."/>
        </authorList>
    </citation>
    <scope>NUCLEOTIDE SEQUENCE</scope>
    <source>
        <strain evidence="10">Farmed</strain>
    </source>
</reference>
<name>A0A812EHK7_ACAPH</name>
<comment type="similarity">
    <text evidence="2">Belongs to the EMC7 family.</text>
</comment>
<evidence type="ECO:0000259" key="9">
    <source>
        <dbReference type="Pfam" id="PF09430"/>
    </source>
</evidence>
<evidence type="ECO:0000256" key="6">
    <source>
        <dbReference type="ARBA" id="ARBA00023136"/>
    </source>
</evidence>
<feature type="signal peptide" evidence="8">
    <location>
        <begin position="1"/>
        <end position="27"/>
    </location>
</feature>
<keyword evidence="11" id="KW-1185">Reference proteome</keyword>
<keyword evidence="3 7" id="KW-0812">Transmembrane</keyword>
<dbReference type="GO" id="GO:0072546">
    <property type="term" value="C:EMC complex"/>
    <property type="evidence" value="ECO:0007669"/>
    <property type="project" value="TreeGrafter"/>
</dbReference>
<keyword evidence="6 7" id="KW-0472">Membrane</keyword>